<dbReference type="EMBL" id="UGGO01000002">
    <property type="protein sequence ID" value="STS10599.1"/>
    <property type="molecule type" value="Genomic_DNA"/>
</dbReference>
<dbReference type="Gene3D" id="3.40.50.720">
    <property type="entry name" value="NAD(P)-binding Rossmann-like Domain"/>
    <property type="match status" value="1"/>
</dbReference>
<dbReference type="AlphaFoldDB" id="A0A377TDX1"/>
<name>A0A377TDX1_9GAMM</name>
<evidence type="ECO:0000313" key="2">
    <source>
        <dbReference type="Proteomes" id="UP000254304"/>
    </source>
</evidence>
<dbReference type="InterPro" id="IPR036291">
    <property type="entry name" value="NAD(P)-bd_dom_sf"/>
</dbReference>
<gene>
    <name evidence="1" type="ORF">NCTC12157_05198</name>
</gene>
<dbReference type="Proteomes" id="UP000254304">
    <property type="component" value="Unassembled WGS sequence"/>
</dbReference>
<accession>A0A377TDX1</accession>
<reference evidence="1 2" key="1">
    <citation type="submission" date="2018-06" db="EMBL/GenBank/DDBJ databases">
        <authorList>
            <consortium name="Pathogen Informatics"/>
            <person name="Doyle S."/>
        </authorList>
    </citation>
    <scope>NUCLEOTIDE SEQUENCE [LARGE SCALE GENOMIC DNA]</scope>
    <source>
        <strain evidence="1 2">NCTC12157</strain>
    </source>
</reference>
<dbReference type="SUPFAM" id="SSF51735">
    <property type="entry name" value="NAD(P)-binding Rossmann-fold domains"/>
    <property type="match status" value="1"/>
</dbReference>
<proteinExistence type="predicted"/>
<sequence>MQQGRIILQVGYHEMSFEGIRQASKVVADLWGDFCQTSAKSLFQMYRAGEFSAEQLDADLAQLLIDHWRPSADDCVYFSSFGLNVFDIALAAACCMTPAARDRPAVTLFNGAPDAHSSR</sequence>
<protein>
    <submittedName>
        <fullName evidence="1">2,3-diaminopropionate biosynthesis protein SbnB</fullName>
    </submittedName>
</protein>
<evidence type="ECO:0000313" key="1">
    <source>
        <dbReference type="EMBL" id="STS10599.1"/>
    </source>
</evidence>
<organism evidence="1 2">
    <name type="scientific">Ewingella americana</name>
    <dbReference type="NCBI Taxonomy" id="41202"/>
    <lineage>
        <taxon>Bacteria</taxon>
        <taxon>Pseudomonadati</taxon>
        <taxon>Pseudomonadota</taxon>
        <taxon>Gammaproteobacteria</taxon>
        <taxon>Enterobacterales</taxon>
        <taxon>Yersiniaceae</taxon>
        <taxon>Ewingella</taxon>
    </lineage>
</organism>